<gene>
    <name evidence="1" type="ORF">IEQ34_019333</name>
</gene>
<proteinExistence type="predicted"/>
<keyword evidence="2" id="KW-1185">Reference proteome</keyword>
<accession>A0AAV7G8B5</accession>
<evidence type="ECO:0000313" key="1">
    <source>
        <dbReference type="EMBL" id="KAH0452034.1"/>
    </source>
</evidence>
<comment type="caution">
    <text evidence="1">The sequence shown here is derived from an EMBL/GenBank/DDBJ whole genome shotgun (WGS) entry which is preliminary data.</text>
</comment>
<sequence>MLKARSPDDDGSDFFKKASLKLSLELPPVEAIKRHSMEKVDKITPSWDIGEPLHLFTSTKSSAEGPAALASASTGFRTTHKNLWPLISNPKAISFVCLKESVPPLPNAMNNTDRPGCWSSHCKQRLHSAWLLSDLLSQVSGPMEKTEGFPFPLSLRNLAGPPSMASKLLTMIPST</sequence>
<name>A0AAV7G8B5_DENCH</name>
<dbReference type="Proteomes" id="UP000775213">
    <property type="component" value="Unassembled WGS sequence"/>
</dbReference>
<evidence type="ECO:0000313" key="2">
    <source>
        <dbReference type="Proteomes" id="UP000775213"/>
    </source>
</evidence>
<organism evidence="1 2">
    <name type="scientific">Dendrobium chrysotoxum</name>
    <name type="common">Orchid</name>
    <dbReference type="NCBI Taxonomy" id="161865"/>
    <lineage>
        <taxon>Eukaryota</taxon>
        <taxon>Viridiplantae</taxon>
        <taxon>Streptophyta</taxon>
        <taxon>Embryophyta</taxon>
        <taxon>Tracheophyta</taxon>
        <taxon>Spermatophyta</taxon>
        <taxon>Magnoliopsida</taxon>
        <taxon>Liliopsida</taxon>
        <taxon>Asparagales</taxon>
        <taxon>Orchidaceae</taxon>
        <taxon>Epidendroideae</taxon>
        <taxon>Malaxideae</taxon>
        <taxon>Dendrobiinae</taxon>
        <taxon>Dendrobium</taxon>
    </lineage>
</organism>
<reference evidence="1 2" key="1">
    <citation type="journal article" date="2021" name="Hortic Res">
        <title>Chromosome-scale assembly of the Dendrobium chrysotoxum genome enhances the understanding of orchid evolution.</title>
        <authorList>
            <person name="Zhang Y."/>
            <person name="Zhang G.Q."/>
            <person name="Zhang D."/>
            <person name="Liu X.D."/>
            <person name="Xu X.Y."/>
            <person name="Sun W.H."/>
            <person name="Yu X."/>
            <person name="Zhu X."/>
            <person name="Wang Z.W."/>
            <person name="Zhao X."/>
            <person name="Zhong W.Y."/>
            <person name="Chen H."/>
            <person name="Yin W.L."/>
            <person name="Huang T."/>
            <person name="Niu S.C."/>
            <person name="Liu Z.J."/>
        </authorList>
    </citation>
    <scope>NUCLEOTIDE SEQUENCE [LARGE SCALE GENOMIC DNA]</scope>
    <source>
        <strain evidence="1">Lindl</strain>
    </source>
</reference>
<dbReference type="EMBL" id="JAGFBR010000017">
    <property type="protein sequence ID" value="KAH0452034.1"/>
    <property type="molecule type" value="Genomic_DNA"/>
</dbReference>
<protein>
    <submittedName>
        <fullName evidence="1">Uncharacterized protein</fullName>
    </submittedName>
</protein>
<dbReference type="AlphaFoldDB" id="A0AAV7G8B5"/>